<sequence>MIFFRGLEVAAILALLWMFSLAVRKPDDMRLRSITALVVCWAMAFPLFHAASDGVDFLGLEPMWCQLIAHSLLVTGAYCLLCFFLFTAFEDRQATVHARRQALVPVAVVIVLIAATMIMPADQRTVAAMLTANTHPAQPAVPGAGLFYMTANCYLGYSIISAAVLTGRYARNSQHRLRRAMWTAMTGLAGLSFIIVIFVVGDIVYWAGVVMPSFLLALGMVISTPAAALFLIGISYPAAVTRWAAARIWWYHMRAYHALGPLWTLLNAEFPEDELIRVPTRPLLDRFRFSDIHRRFYRRAIECRDGLVRISPYVAHIRATDSEHGDSPTVLAQQLRRALHTRAAGIDVPGRAVPIASPASSGLDADVQALLMLAKGLAPARAR</sequence>
<dbReference type="AlphaFoldDB" id="A0A291RVA7"/>
<evidence type="ECO:0000259" key="2">
    <source>
        <dbReference type="Pfam" id="PF20182"/>
    </source>
</evidence>
<reference evidence="3 4" key="1">
    <citation type="submission" date="2017-10" db="EMBL/GenBank/DDBJ databases">
        <title>Comparative genomics between pathogenic Norcardia.</title>
        <authorList>
            <person name="Zeng L."/>
        </authorList>
    </citation>
    <scope>NUCLEOTIDE SEQUENCE [LARGE SCALE GENOMIC DNA]</scope>
    <source>
        <strain evidence="3 4">NC_YFY_NT001</strain>
    </source>
</reference>
<dbReference type="NCBIfam" id="NF042915">
    <property type="entry name" value="MAB_1171c_fam"/>
    <property type="match status" value="1"/>
</dbReference>
<keyword evidence="1" id="KW-1133">Transmembrane helix</keyword>
<feature type="transmembrane region" description="Helical" evidence="1">
    <location>
        <begin position="6"/>
        <end position="23"/>
    </location>
</feature>
<keyword evidence="1" id="KW-0472">Membrane</keyword>
<feature type="transmembrane region" description="Helical" evidence="1">
    <location>
        <begin position="30"/>
        <end position="48"/>
    </location>
</feature>
<evidence type="ECO:0000313" key="4">
    <source>
        <dbReference type="Proteomes" id="UP000221961"/>
    </source>
</evidence>
<feature type="transmembrane region" description="Helical" evidence="1">
    <location>
        <begin position="101"/>
        <end position="121"/>
    </location>
</feature>
<evidence type="ECO:0000313" key="3">
    <source>
        <dbReference type="EMBL" id="ATL71162.1"/>
    </source>
</evidence>
<feature type="transmembrane region" description="Helical" evidence="1">
    <location>
        <begin position="214"/>
        <end position="239"/>
    </location>
</feature>
<feature type="transmembrane region" description="Helical" evidence="1">
    <location>
        <begin position="146"/>
        <end position="170"/>
    </location>
</feature>
<name>A0A291RVA7_9NOCA</name>
<dbReference type="InterPro" id="IPR046675">
    <property type="entry name" value="DUF6545"/>
</dbReference>
<proteinExistence type="predicted"/>
<dbReference type="Pfam" id="PF20182">
    <property type="entry name" value="DUF6545"/>
    <property type="match status" value="1"/>
</dbReference>
<protein>
    <recommendedName>
        <fullName evidence="2">DUF6545 domain-containing protein</fullName>
    </recommendedName>
</protein>
<evidence type="ECO:0000256" key="1">
    <source>
        <dbReference type="SAM" id="Phobius"/>
    </source>
</evidence>
<keyword evidence="1" id="KW-0812">Transmembrane</keyword>
<feature type="transmembrane region" description="Helical" evidence="1">
    <location>
        <begin position="182"/>
        <end position="208"/>
    </location>
</feature>
<dbReference type="EMBL" id="CP023778">
    <property type="protein sequence ID" value="ATL71162.1"/>
    <property type="molecule type" value="Genomic_DNA"/>
</dbReference>
<accession>A0A291RVA7</accession>
<dbReference type="InterPro" id="IPR050039">
    <property type="entry name" value="MAB_1171c-like"/>
</dbReference>
<dbReference type="KEGG" id="ntp:CRH09_38315"/>
<feature type="domain" description="DUF6545" evidence="2">
    <location>
        <begin position="249"/>
        <end position="375"/>
    </location>
</feature>
<dbReference type="Proteomes" id="UP000221961">
    <property type="component" value="Chromosome"/>
</dbReference>
<organism evidence="3 4">
    <name type="scientific">Nocardia terpenica</name>
    <dbReference type="NCBI Taxonomy" id="455432"/>
    <lineage>
        <taxon>Bacteria</taxon>
        <taxon>Bacillati</taxon>
        <taxon>Actinomycetota</taxon>
        <taxon>Actinomycetes</taxon>
        <taxon>Mycobacteriales</taxon>
        <taxon>Nocardiaceae</taxon>
        <taxon>Nocardia</taxon>
    </lineage>
</organism>
<feature type="transmembrane region" description="Helical" evidence="1">
    <location>
        <begin position="68"/>
        <end position="89"/>
    </location>
</feature>
<gene>
    <name evidence="3" type="ORF">CRH09_38315</name>
</gene>